<evidence type="ECO:0000313" key="2">
    <source>
        <dbReference type="Proteomes" id="UP001497512"/>
    </source>
</evidence>
<proteinExistence type="predicted"/>
<name>A0ABP0UBY4_9BRYO</name>
<evidence type="ECO:0000313" key="1">
    <source>
        <dbReference type="EMBL" id="CAK9215209.1"/>
    </source>
</evidence>
<dbReference type="EMBL" id="OZ019894">
    <property type="protein sequence ID" value="CAK9215209.1"/>
    <property type="molecule type" value="Genomic_DNA"/>
</dbReference>
<accession>A0ABP0UBY4</accession>
<protein>
    <submittedName>
        <fullName evidence="1">Uncharacterized protein</fullName>
    </submittedName>
</protein>
<dbReference type="Proteomes" id="UP001497512">
    <property type="component" value="Chromosome 2"/>
</dbReference>
<keyword evidence="2" id="KW-1185">Reference proteome</keyword>
<organism evidence="1 2">
    <name type="scientific">Sphagnum troendelagicum</name>
    <dbReference type="NCBI Taxonomy" id="128251"/>
    <lineage>
        <taxon>Eukaryota</taxon>
        <taxon>Viridiplantae</taxon>
        <taxon>Streptophyta</taxon>
        <taxon>Embryophyta</taxon>
        <taxon>Bryophyta</taxon>
        <taxon>Sphagnophytina</taxon>
        <taxon>Sphagnopsida</taxon>
        <taxon>Sphagnales</taxon>
        <taxon>Sphagnaceae</taxon>
        <taxon>Sphagnum</taxon>
    </lineage>
</organism>
<sequence>MSDLGSMSLLFVMKGTNGFGKQGTDGIATAENGTCKDCEELGLEDLRDVPVGESRYKLETIETGHKYGPILQEWGSYLAHSCLI</sequence>
<gene>
    <name evidence="1" type="ORF">CSSPTR1EN2_LOCUS12617</name>
</gene>
<reference evidence="1" key="1">
    <citation type="submission" date="2024-02" db="EMBL/GenBank/DDBJ databases">
        <authorList>
            <consortium name="ELIXIR-Norway"/>
            <consortium name="Elixir Norway"/>
        </authorList>
    </citation>
    <scope>NUCLEOTIDE SEQUENCE</scope>
</reference>